<keyword evidence="3" id="KW-1185">Reference proteome</keyword>
<dbReference type="eggNOG" id="ENOG502QT3R">
    <property type="taxonomic scope" value="Eukaryota"/>
</dbReference>
<dbReference type="SUPFAM" id="SSF53474">
    <property type="entry name" value="alpha/beta-Hydrolases"/>
    <property type="match status" value="1"/>
</dbReference>
<dbReference type="Gene3D" id="3.40.50.1820">
    <property type="entry name" value="alpha/beta hydrolase"/>
    <property type="match status" value="1"/>
</dbReference>
<feature type="domain" description="AB hydrolase-1" evidence="1">
    <location>
        <begin position="65"/>
        <end position="342"/>
    </location>
</feature>
<dbReference type="PANTHER" id="PTHR43194:SF2">
    <property type="entry name" value="PEROXISOMAL MEMBRANE PROTEIN LPX1"/>
    <property type="match status" value="1"/>
</dbReference>
<dbReference type="InterPro" id="IPR029058">
    <property type="entry name" value="AB_hydrolase_fold"/>
</dbReference>
<dbReference type="AlphaFoldDB" id="A3LTR8"/>
<dbReference type="HOGENOM" id="CLU_061432_0_0_1"/>
<proteinExistence type="predicted"/>
<name>A3LTR8_PICST</name>
<dbReference type="KEGG" id="pic:PICST_45970"/>
<dbReference type="EMBL" id="CP000498">
    <property type="protein sequence ID" value="ABN66109.2"/>
    <property type="molecule type" value="Genomic_DNA"/>
</dbReference>
<dbReference type="InterPro" id="IPR000073">
    <property type="entry name" value="AB_hydrolase_1"/>
</dbReference>
<dbReference type="STRING" id="322104.A3LTR8"/>
<dbReference type="OrthoDB" id="94039at2759"/>
<dbReference type="InterPro" id="IPR050228">
    <property type="entry name" value="Carboxylesterase_BioH"/>
</dbReference>
<evidence type="ECO:0000313" key="2">
    <source>
        <dbReference type="EMBL" id="ABN66109.2"/>
    </source>
</evidence>
<organism evidence="2 3">
    <name type="scientific">Scheffersomyces stipitis (strain ATCC 58785 / CBS 6054 / NBRC 10063 / NRRL Y-11545)</name>
    <name type="common">Yeast</name>
    <name type="synonym">Pichia stipitis</name>
    <dbReference type="NCBI Taxonomy" id="322104"/>
    <lineage>
        <taxon>Eukaryota</taxon>
        <taxon>Fungi</taxon>
        <taxon>Dikarya</taxon>
        <taxon>Ascomycota</taxon>
        <taxon>Saccharomycotina</taxon>
        <taxon>Pichiomycetes</taxon>
        <taxon>Debaryomycetaceae</taxon>
        <taxon>Scheffersomyces</taxon>
    </lineage>
</organism>
<evidence type="ECO:0000259" key="1">
    <source>
        <dbReference type="Pfam" id="PF12697"/>
    </source>
</evidence>
<accession>A3LTR8</accession>
<dbReference type="GeneID" id="4838761"/>
<dbReference type="Proteomes" id="UP000002258">
    <property type="component" value="Chromosome 4"/>
</dbReference>
<protein>
    <recommendedName>
        <fullName evidence="1">AB hydrolase-1 domain-containing protein</fullName>
    </recommendedName>
</protein>
<dbReference type="InParanoid" id="A3LTR8"/>
<dbReference type="OMA" id="NKGIWHY"/>
<evidence type="ECO:0000313" key="3">
    <source>
        <dbReference type="Proteomes" id="UP000002258"/>
    </source>
</evidence>
<dbReference type="PANTHER" id="PTHR43194">
    <property type="entry name" value="HYDROLASE ALPHA/BETA FOLD FAMILY"/>
    <property type="match status" value="1"/>
</dbReference>
<gene>
    <name evidence="2" type="ORF">PICST_45970</name>
</gene>
<sequence length="399" mass="45823">MPLTPATSPLYTYSLKTTEASHPRHPGSVILETPSPNPEDYRMSLVSRKYITTSKNFEGRTPINIVFLHGNGMNKGMWHYHIDQLYQKYSGSSTYYLNVVIALDAVHAGDSAFLNRKKLGNVIDWNDMARDILQIVKFQEKNVFEVPGAINLAVGHSMSGAALLMASICDPYFFTAVMLVNPVAYHTPEMRSLVQIAYHNWIVRNKIVTKFEIPKGIKWSEHILKYYKKVSFYKEFDDRVLENMIEDEIPDFYDINKDYQEVRMKHDGIGEYIAYFSAYSSVSHAMEMYKTIQTPIYHVWSDGDSVPTEGVEFIRNSIPNVTKIDLPDTGHSVNGTHPDLTIEKITEMIEDRIEIAEKTSPLNDFGYLKKYGKDYKSKLFELTFSEHIPDVKGPFYSKF</sequence>
<dbReference type="Pfam" id="PF12697">
    <property type="entry name" value="Abhydrolase_6"/>
    <property type="match status" value="1"/>
</dbReference>
<reference evidence="2 3" key="1">
    <citation type="journal article" date="2007" name="Nat. Biotechnol.">
        <title>Genome sequence of the lignocellulose-bioconverting and xylose-fermenting yeast Pichia stipitis.</title>
        <authorList>
            <person name="Jeffries T.W."/>
            <person name="Grigoriev I.V."/>
            <person name="Grimwood J."/>
            <person name="Laplaza J.M."/>
            <person name="Aerts A."/>
            <person name="Salamov A."/>
            <person name="Schmutz J."/>
            <person name="Lindquist E."/>
            <person name="Dehal P."/>
            <person name="Shapiro H."/>
            <person name="Jin Y.S."/>
            <person name="Passoth V."/>
            <person name="Richardson P.M."/>
        </authorList>
    </citation>
    <scope>NUCLEOTIDE SEQUENCE [LARGE SCALE GENOMIC DNA]</scope>
    <source>
        <strain evidence="3">ATCC 58785 / CBS 6054 / NBRC 10063 / NRRL Y-11545</strain>
    </source>
</reference>
<dbReference type="RefSeq" id="XP_001384138.2">
    <property type="nucleotide sequence ID" value="XM_001384101.1"/>
</dbReference>